<evidence type="ECO:0000256" key="1">
    <source>
        <dbReference type="ARBA" id="ARBA00006583"/>
    </source>
</evidence>
<dbReference type="GO" id="GO:0005737">
    <property type="term" value="C:cytoplasm"/>
    <property type="evidence" value="ECO:0007669"/>
    <property type="project" value="UniProtKB-SubCell"/>
</dbReference>
<dbReference type="Proteomes" id="UP000284841">
    <property type="component" value="Unassembled WGS sequence"/>
</dbReference>
<dbReference type="STRING" id="1776384.GCA_900086585_00619"/>
<dbReference type="PANTHER" id="PTHR30050:SF2">
    <property type="entry name" value="CHROMOSOMAL REPLICATION INITIATOR PROTEIN DNAA"/>
    <property type="match status" value="1"/>
</dbReference>
<dbReference type="SUPFAM" id="SSF52540">
    <property type="entry name" value="P-loop containing nucleoside triphosphate hydrolases"/>
    <property type="match status" value="1"/>
</dbReference>
<dbReference type="GO" id="GO:0005524">
    <property type="term" value="F:ATP binding"/>
    <property type="evidence" value="ECO:0007669"/>
    <property type="project" value="UniProtKB-UniRule"/>
</dbReference>
<comment type="similarity">
    <text evidence="1 8 11">Belongs to the DnaA family.</text>
</comment>
<dbReference type="AlphaFoldDB" id="A0A415E0L8"/>
<evidence type="ECO:0000256" key="5">
    <source>
        <dbReference type="ARBA" id="ARBA00022840"/>
    </source>
</evidence>
<feature type="binding site" evidence="8">
    <location>
        <position position="157"/>
    </location>
    <ligand>
        <name>ATP</name>
        <dbReference type="ChEBI" id="CHEBI:30616"/>
    </ligand>
</feature>
<feature type="region of interest" description="Domain IV, binds dsDNA" evidence="8">
    <location>
        <begin position="331"/>
        <end position="450"/>
    </location>
</feature>
<dbReference type="NCBIfam" id="TIGR00362">
    <property type="entry name" value="DnaA"/>
    <property type="match status" value="1"/>
</dbReference>
<dbReference type="GO" id="GO:0008289">
    <property type="term" value="F:lipid binding"/>
    <property type="evidence" value="ECO:0007669"/>
    <property type="project" value="UniProtKB-KW"/>
</dbReference>
<feature type="region of interest" description="Domain I, interacts with DnaA modulators" evidence="8">
    <location>
        <begin position="1"/>
        <end position="93"/>
    </location>
</feature>
<dbReference type="PRINTS" id="PR00051">
    <property type="entry name" value="DNAA"/>
</dbReference>
<dbReference type="GO" id="GO:0006275">
    <property type="term" value="P:regulation of DNA replication"/>
    <property type="evidence" value="ECO:0007669"/>
    <property type="project" value="UniProtKB-UniRule"/>
</dbReference>
<feature type="domain" description="AAA+ ATPase" evidence="12">
    <location>
        <begin position="144"/>
        <end position="274"/>
    </location>
</feature>
<dbReference type="Gene3D" id="3.30.300.180">
    <property type="match status" value="1"/>
</dbReference>
<dbReference type="SUPFAM" id="SSF48295">
    <property type="entry name" value="TrpR-like"/>
    <property type="match status" value="1"/>
</dbReference>
<feature type="domain" description="Chromosomal replication initiator DnaA C-terminal" evidence="13">
    <location>
        <begin position="358"/>
        <end position="427"/>
    </location>
</feature>
<dbReference type="InterPro" id="IPR010921">
    <property type="entry name" value="Trp_repressor/repl_initiator"/>
</dbReference>
<evidence type="ECO:0000256" key="6">
    <source>
        <dbReference type="ARBA" id="ARBA00023121"/>
    </source>
</evidence>
<evidence type="ECO:0000256" key="10">
    <source>
        <dbReference type="RuleBase" id="RU000577"/>
    </source>
</evidence>
<feature type="binding site" evidence="8">
    <location>
        <position position="158"/>
    </location>
    <ligand>
        <name>ATP</name>
        <dbReference type="ChEBI" id="CHEBI:30616"/>
    </ligand>
</feature>
<evidence type="ECO:0000256" key="3">
    <source>
        <dbReference type="ARBA" id="ARBA00022705"/>
    </source>
</evidence>
<dbReference type="InterPro" id="IPR024633">
    <property type="entry name" value="DnaA_N_dom"/>
</dbReference>
<dbReference type="GO" id="GO:0003688">
    <property type="term" value="F:DNA replication origin binding"/>
    <property type="evidence" value="ECO:0007669"/>
    <property type="project" value="UniProtKB-UniRule"/>
</dbReference>
<dbReference type="SMART" id="SM00382">
    <property type="entry name" value="AAA"/>
    <property type="match status" value="1"/>
</dbReference>
<reference evidence="14 15" key="1">
    <citation type="submission" date="2018-08" db="EMBL/GenBank/DDBJ databases">
        <title>A genome reference for cultivated species of the human gut microbiota.</title>
        <authorList>
            <person name="Zou Y."/>
            <person name="Xue W."/>
            <person name="Luo G."/>
        </authorList>
    </citation>
    <scope>NUCLEOTIDE SEQUENCE [LARGE SCALE GENOMIC DNA]</scope>
    <source>
        <strain evidence="14 15">AM07-24</strain>
    </source>
</reference>
<comment type="caution">
    <text evidence="8">Lacks conserved residue(s) required for the propagation of feature annotation.</text>
</comment>
<dbReference type="GeneID" id="83003026"/>
<sequence>MKNIQEIWNQVLKIIEENTTSISYNTWFKPIKINSIDNNVKIAYLESEEDFIIKVLKDRYLQLIESSFKTVTGEDYRVVIKNSEDYEQVKEEEAETNQPVLMDPKLRKQKIFNPRYTFDNFVVGNSNKYAHAASLAVAESPSEAYNPLFIYGGSGLGKTHLMNAIGIYLLENNENLNVLYVSSEMFTNEFIKALGENKTREFKNKYRKVDVLLIDDIQFLEGKDTMQEEFFHTFNSLYDLNKQIVISSDRAPNKLVKLEERLRSRFMWNLIADLQPADYETRVAILMKKAENANIEIDDDLYEVICLIAEKIKDNIRELEGAFNRIVSFSTLMDEKIDKVFAKRILKDIIQNSGTSATPEKIKTIVSRYFNIKVSDMESSKRTNSIAFPRQVAMFLCRDMTDYSLPKIGNLFGGRHYTTVMHACEKIQAEIHNNDSVKEVIENLKKEISE</sequence>
<dbReference type="InterPro" id="IPR027417">
    <property type="entry name" value="P-loop_NTPase"/>
</dbReference>
<gene>
    <name evidence="8" type="primary">dnaA</name>
    <name evidence="14" type="ORF">DW099_10705</name>
</gene>
<evidence type="ECO:0000256" key="11">
    <source>
        <dbReference type="RuleBase" id="RU004227"/>
    </source>
</evidence>
<comment type="caution">
    <text evidence="14">The sequence shown here is derived from an EMBL/GenBank/DDBJ whole genome shotgun (WGS) entry which is preliminary data.</text>
</comment>
<evidence type="ECO:0000256" key="2">
    <source>
        <dbReference type="ARBA" id="ARBA00022490"/>
    </source>
</evidence>
<proteinExistence type="inferred from homology"/>
<evidence type="ECO:0000313" key="15">
    <source>
        <dbReference type="Proteomes" id="UP000284841"/>
    </source>
</evidence>
<dbReference type="Pfam" id="PF08299">
    <property type="entry name" value="Bac_DnaA_C"/>
    <property type="match status" value="1"/>
</dbReference>
<dbReference type="OrthoDB" id="9807019at2"/>
<evidence type="ECO:0000256" key="7">
    <source>
        <dbReference type="ARBA" id="ARBA00023125"/>
    </source>
</evidence>
<comment type="domain">
    <text evidence="8">Domain I is involved in oligomerization and binding regulators, domain II is flexibile and of varying length in different bacteria, domain III forms the AAA+ region, while domain IV binds dsDNA.</text>
</comment>
<feature type="binding site" evidence="8">
    <location>
        <position position="155"/>
    </location>
    <ligand>
        <name>ATP</name>
        <dbReference type="ChEBI" id="CHEBI:30616"/>
    </ligand>
</feature>
<evidence type="ECO:0000256" key="8">
    <source>
        <dbReference type="HAMAP-Rule" id="MF_00377"/>
    </source>
</evidence>
<keyword evidence="3 8" id="KW-0235">DNA replication</keyword>
<accession>A0A415E0L8</accession>
<comment type="function">
    <text evidence="8 10">Plays an essential role in the initiation and regulation of chromosomal replication. ATP-DnaA binds to the origin of replication (oriC) to initiate formation of the DNA replication initiation complex once per cell cycle. Binds the DnaA box (a 9 base pair repeat at the origin) and separates the double-stranded (ds)DNA. Forms a right-handed helical filament on oriC DNA; dsDNA binds to the exterior of the filament while single-stranded (ss)DNA is stabiized in the filament's interior. The ATP-DnaA-oriC complex binds and stabilizes one strand of the AT-rich DNA unwinding element (DUE), permitting loading of DNA polymerase. After initiation quickly degrades to an ADP-DnaA complex that is not apt for DNA replication. Binds acidic phospholipids.</text>
</comment>
<keyword evidence="6 8" id="KW-0446">Lipid-binding</keyword>
<dbReference type="Gene3D" id="3.40.50.300">
    <property type="entry name" value="P-loop containing nucleotide triphosphate hydrolases"/>
    <property type="match status" value="1"/>
</dbReference>
<dbReference type="FunFam" id="3.40.50.300:FF:000150">
    <property type="entry name" value="Chromosomal replication initiator protein DnaA"/>
    <property type="match status" value="1"/>
</dbReference>
<dbReference type="InterPro" id="IPR013159">
    <property type="entry name" value="DnaA_C"/>
</dbReference>
<keyword evidence="15" id="KW-1185">Reference proteome</keyword>
<dbReference type="HAMAP" id="MF_00377">
    <property type="entry name" value="DnaA_bact"/>
    <property type="match status" value="1"/>
</dbReference>
<keyword evidence="5 8" id="KW-0067">ATP-binding</keyword>
<dbReference type="CDD" id="cd06571">
    <property type="entry name" value="Bac_DnaA_C"/>
    <property type="match status" value="1"/>
</dbReference>
<dbReference type="SMART" id="SM00760">
    <property type="entry name" value="Bac_DnaA_C"/>
    <property type="match status" value="1"/>
</dbReference>
<keyword evidence="2 8" id="KW-0963">Cytoplasm</keyword>
<organism evidence="14 15">
    <name type="scientific">Emergencia timonensis</name>
    <dbReference type="NCBI Taxonomy" id="1776384"/>
    <lineage>
        <taxon>Bacteria</taxon>
        <taxon>Bacillati</taxon>
        <taxon>Bacillota</taxon>
        <taxon>Clostridia</taxon>
        <taxon>Peptostreptococcales</taxon>
        <taxon>Anaerovoracaceae</taxon>
        <taxon>Emergencia</taxon>
    </lineage>
</organism>
<dbReference type="GO" id="GO:0005886">
    <property type="term" value="C:plasma membrane"/>
    <property type="evidence" value="ECO:0007669"/>
    <property type="project" value="TreeGrafter"/>
</dbReference>
<dbReference type="InterPro" id="IPR001957">
    <property type="entry name" value="Chromosome_initiator_DnaA"/>
</dbReference>
<evidence type="ECO:0000256" key="9">
    <source>
        <dbReference type="NCBIfam" id="TIGR00362"/>
    </source>
</evidence>
<dbReference type="GO" id="GO:0006270">
    <property type="term" value="P:DNA replication initiation"/>
    <property type="evidence" value="ECO:0007669"/>
    <property type="project" value="UniProtKB-UniRule"/>
</dbReference>
<dbReference type="InterPro" id="IPR003593">
    <property type="entry name" value="AAA+_ATPase"/>
</dbReference>
<dbReference type="InterPro" id="IPR038454">
    <property type="entry name" value="DnaA_N_sf"/>
</dbReference>
<keyword evidence="7 8" id="KW-0238">DNA-binding</keyword>
<comment type="subunit">
    <text evidence="8">Oligomerizes as a right-handed, spiral filament on DNA at oriC.</text>
</comment>
<evidence type="ECO:0000256" key="4">
    <source>
        <dbReference type="ARBA" id="ARBA00022741"/>
    </source>
</evidence>
<evidence type="ECO:0000259" key="12">
    <source>
        <dbReference type="SMART" id="SM00382"/>
    </source>
</evidence>
<dbReference type="Pfam" id="PF00308">
    <property type="entry name" value="Bac_DnaA"/>
    <property type="match status" value="1"/>
</dbReference>
<feature type="binding site" evidence="8">
    <location>
        <position position="159"/>
    </location>
    <ligand>
        <name>ATP</name>
        <dbReference type="ChEBI" id="CHEBI:30616"/>
    </ligand>
</feature>
<dbReference type="InterPro" id="IPR020591">
    <property type="entry name" value="Chromosome_initiator_DnaA-like"/>
</dbReference>
<protein>
    <recommendedName>
        <fullName evidence="8 9">Chromosomal replication initiator protein DnaA</fullName>
    </recommendedName>
</protein>
<dbReference type="RefSeq" id="WP_067533746.1">
    <property type="nucleotide sequence ID" value="NZ_AP025567.1"/>
</dbReference>
<name>A0A415E0L8_9FIRM</name>
<dbReference type="EMBL" id="QRMS01000003">
    <property type="protein sequence ID" value="RHJ87166.1"/>
    <property type="molecule type" value="Genomic_DNA"/>
</dbReference>
<dbReference type="Pfam" id="PF11638">
    <property type="entry name" value="DnaA_N"/>
    <property type="match status" value="1"/>
</dbReference>
<dbReference type="CDD" id="cd00009">
    <property type="entry name" value="AAA"/>
    <property type="match status" value="1"/>
</dbReference>
<evidence type="ECO:0000259" key="13">
    <source>
        <dbReference type="SMART" id="SM00760"/>
    </source>
</evidence>
<keyword evidence="4 8" id="KW-0547">Nucleotide-binding</keyword>
<evidence type="ECO:0000313" key="14">
    <source>
        <dbReference type="EMBL" id="RHJ87166.1"/>
    </source>
</evidence>
<dbReference type="InterPro" id="IPR013317">
    <property type="entry name" value="DnaA_dom"/>
</dbReference>
<dbReference type="PANTHER" id="PTHR30050">
    <property type="entry name" value="CHROMOSOMAL REPLICATION INITIATOR PROTEIN DNAA"/>
    <property type="match status" value="1"/>
</dbReference>
<dbReference type="Gene3D" id="1.10.1750.10">
    <property type="match status" value="1"/>
</dbReference>
<comment type="subcellular location">
    <subcellularLocation>
        <location evidence="8">Cytoplasm</location>
    </subcellularLocation>
</comment>
<dbReference type="Gene3D" id="1.10.8.60">
    <property type="match status" value="1"/>
</dbReference>